<dbReference type="GO" id="GO:0070062">
    <property type="term" value="C:extracellular exosome"/>
    <property type="evidence" value="ECO:0007669"/>
    <property type="project" value="TreeGrafter"/>
</dbReference>
<dbReference type="GO" id="GO:0004252">
    <property type="term" value="F:serine-type endopeptidase activity"/>
    <property type="evidence" value="ECO:0007669"/>
    <property type="project" value="UniProtKB-EC"/>
</dbReference>
<feature type="disulfide bond" evidence="26">
    <location>
        <begin position="297"/>
        <end position="324"/>
    </location>
</feature>
<comment type="catalytic activity">
    <reaction evidence="1">
        <text>Selective cleavage of Arg-|-Ser bond in complement component C3 alpha-chain to form C3a and C3b, and Arg-|-Xaa bond in complement component C5 alpha-chain to form C5a and C5b.</text>
        <dbReference type="EC" id="3.4.21.43"/>
    </reaction>
</comment>
<dbReference type="GO" id="GO:0045087">
    <property type="term" value="P:innate immune response"/>
    <property type="evidence" value="ECO:0007669"/>
    <property type="project" value="UniProtKB-KW"/>
</dbReference>
<dbReference type="Gene3D" id="3.40.50.410">
    <property type="entry name" value="von Willebrand factor, type A domain"/>
    <property type="match status" value="1"/>
</dbReference>
<feature type="active site" description="Charge relay system" evidence="25">
    <location>
        <position position="632"/>
    </location>
</feature>
<keyword evidence="16" id="KW-0720">Serine protease</keyword>
<proteinExistence type="inferred from homology"/>
<dbReference type="InterPro" id="IPR011360">
    <property type="entry name" value="Compl_C2_B"/>
</dbReference>
<feature type="domain" description="Peptidase S1" evidence="28">
    <location>
        <begin position="585"/>
        <end position="867"/>
    </location>
</feature>
<gene>
    <name evidence="30" type="ORF">NXF25_004532</name>
</gene>
<keyword evidence="18" id="KW-0180">Complement pathway</keyword>
<comment type="function">
    <text evidence="23">Catalytic component of the complement C3 and C5 convertase complexes. Following complement activation, recruited to the surface of pathogens by complement C4b opsonin to form the C3 convertase, or C3b and C4b opsonins to form the C5 convertase. As part of the C3 convertase, cleaves and activate C3 into C3a anaphylatoxin and C3b opsonin, the next components of the complement pathways. As part of the C5 convertase, cleaves and activate C5 into C5a anaphylatoxin and C5b component of the membrane attack complex.</text>
</comment>
<comment type="subunit">
    <text evidence="7">Monomer.</text>
</comment>
<evidence type="ECO:0000259" key="27">
    <source>
        <dbReference type="PROSITE" id="PS50234"/>
    </source>
</evidence>
<dbReference type="PROSITE" id="PS00134">
    <property type="entry name" value="TRYPSIN_HIS"/>
    <property type="match status" value="1"/>
</dbReference>
<feature type="active site" description="Charge relay system" evidence="25">
    <location>
        <position position="800"/>
    </location>
</feature>
<dbReference type="PROSITE" id="PS50240">
    <property type="entry name" value="TRYPSIN_DOM"/>
    <property type="match status" value="1"/>
</dbReference>
<dbReference type="PANTHER" id="PTHR46393">
    <property type="entry name" value="SUSHI DOMAIN-CONTAINING PROTEIN"/>
    <property type="match status" value="1"/>
</dbReference>
<dbReference type="GO" id="GO:0006508">
    <property type="term" value="P:proteolysis"/>
    <property type="evidence" value="ECO:0007669"/>
    <property type="project" value="UniProtKB-KW"/>
</dbReference>
<name>A0AAW1BUT1_CROAD</name>
<keyword evidence="17" id="KW-0391">Immunity</keyword>
<dbReference type="SMART" id="SM00327">
    <property type="entry name" value="VWA"/>
    <property type="match status" value="1"/>
</dbReference>
<evidence type="ECO:0000256" key="22">
    <source>
        <dbReference type="ARBA" id="ARBA00093302"/>
    </source>
</evidence>
<dbReference type="AlphaFoldDB" id="A0AAW1BUT1"/>
<dbReference type="CDD" id="cd00033">
    <property type="entry name" value="CCP"/>
    <property type="match status" value="3"/>
</dbReference>
<feature type="domain" description="Sushi" evidence="29">
    <location>
        <begin position="207"/>
        <end position="266"/>
    </location>
</feature>
<keyword evidence="14" id="KW-0677">Repeat</keyword>
<keyword evidence="12" id="KW-0645">Protease</keyword>
<evidence type="ECO:0000256" key="23">
    <source>
        <dbReference type="ARBA" id="ARBA00093306"/>
    </source>
</evidence>
<dbReference type="Pfam" id="PF00089">
    <property type="entry name" value="Trypsin"/>
    <property type="match status" value="1"/>
</dbReference>
<comment type="caution">
    <text evidence="26">Lacks conserved residue(s) required for the propagation of feature annotation.</text>
</comment>
<evidence type="ECO:0000256" key="25">
    <source>
        <dbReference type="PIRSR" id="PIRSR001154-1"/>
    </source>
</evidence>
<dbReference type="InterPro" id="IPR009003">
    <property type="entry name" value="Peptidase_S1_PA"/>
</dbReference>
<dbReference type="InterPro" id="IPR001254">
    <property type="entry name" value="Trypsin_dom"/>
</dbReference>
<dbReference type="EMBL" id="JAOTOJ010000002">
    <property type="protein sequence ID" value="KAK9405758.1"/>
    <property type="molecule type" value="Genomic_DNA"/>
</dbReference>
<accession>A0AAW1BUT1</accession>
<evidence type="ECO:0000256" key="19">
    <source>
        <dbReference type="ARBA" id="ARBA00023157"/>
    </source>
</evidence>
<dbReference type="Pfam" id="PF00084">
    <property type="entry name" value="Sushi"/>
    <property type="match status" value="3"/>
</dbReference>
<dbReference type="InterPro" id="IPR018114">
    <property type="entry name" value="TRYPSIN_HIS"/>
</dbReference>
<dbReference type="SMART" id="SM00020">
    <property type="entry name" value="Tryp_SPc"/>
    <property type="match status" value="1"/>
</dbReference>
<dbReference type="PANTHER" id="PTHR46393:SF2">
    <property type="entry name" value="COMPLEMENT C2"/>
    <property type="match status" value="1"/>
</dbReference>
<evidence type="ECO:0000256" key="10">
    <source>
        <dbReference type="ARBA" id="ARBA00022588"/>
    </source>
</evidence>
<evidence type="ECO:0000256" key="8">
    <source>
        <dbReference type="ARBA" id="ARBA00017023"/>
    </source>
</evidence>
<comment type="function">
    <text evidence="22">Precursor of the catalytic component of the C3 and C5 convertase complexes, which are part of the complement pathway, a cascade of proteins that leads to phagocytosis and breakdown of pathogens and signaling that strengthens the adaptive immune system. Component C2 is part of the classical, lectin and GZMK complement systems.</text>
</comment>
<dbReference type="SUPFAM" id="SSF57535">
    <property type="entry name" value="Complement control module/SCR domain"/>
    <property type="match status" value="3"/>
</dbReference>
<evidence type="ECO:0000256" key="14">
    <source>
        <dbReference type="ARBA" id="ARBA00022737"/>
    </source>
</evidence>
<dbReference type="Proteomes" id="UP001474421">
    <property type="component" value="Unassembled WGS sequence"/>
</dbReference>
<evidence type="ECO:0000256" key="5">
    <source>
        <dbReference type="ARBA" id="ARBA00004613"/>
    </source>
</evidence>
<feature type="active site" description="Charge relay system" evidence="25">
    <location>
        <position position="681"/>
    </location>
</feature>
<evidence type="ECO:0000256" key="16">
    <source>
        <dbReference type="ARBA" id="ARBA00022825"/>
    </source>
</evidence>
<dbReference type="PROSITE" id="PS50923">
    <property type="entry name" value="SUSHI"/>
    <property type="match status" value="3"/>
</dbReference>
<feature type="disulfide bond" evidence="26">
    <location>
        <begin position="237"/>
        <end position="264"/>
    </location>
</feature>
<dbReference type="InterPro" id="IPR035976">
    <property type="entry name" value="Sushi/SCR/CCP_sf"/>
</dbReference>
<dbReference type="GO" id="GO:0009617">
    <property type="term" value="P:response to bacterium"/>
    <property type="evidence" value="ECO:0007669"/>
    <property type="project" value="TreeGrafter"/>
</dbReference>
<comment type="cofactor">
    <cofactor evidence="3">
        <name>Mg(2+)</name>
        <dbReference type="ChEBI" id="CHEBI:18420"/>
    </cofactor>
</comment>
<evidence type="ECO:0000256" key="1">
    <source>
        <dbReference type="ARBA" id="ARBA00000095"/>
    </source>
</evidence>
<evidence type="ECO:0000256" key="15">
    <source>
        <dbReference type="ARBA" id="ARBA00022801"/>
    </source>
</evidence>
<dbReference type="PROSITE" id="PS50234">
    <property type="entry name" value="VWFA"/>
    <property type="match status" value="1"/>
</dbReference>
<keyword evidence="20" id="KW-0325">Glycoprotein</keyword>
<evidence type="ECO:0000256" key="18">
    <source>
        <dbReference type="ARBA" id="ARBA00022875"/>
    </source>
</evidence>
<keyword evidence="13" id="KW-0732">Signal</keyword>
<evidence type="ECO:0000256" key="7">
    <source>
        <dbReference type="ARBA" id="ARBA00011245"/>
    </source>
</evidence>
<dbReference type="PRINTS" id="PR00722">
    <property type="entry name" value="CHYMOTRYPSIN"/>
</dbReference>
<evidence type="ECO:0000256" key="3">
    <source>
        <dbReference type="ARBA" id="ARBA00001946"/>
    </source>
</evidence>
<comment type="similarity">
    <text evidence="6">Belongs to the peptidase S1 family. Snake venom subfamily.</text>
</comment>
<feature type="domain" description="Sushi" evidence="29">
    <location>
        <begin position="140"/>
        <end position="206"/>
    </location>
</feature>
<evidence type="ECO:0000256" key="21">
    <source>
        <dbReference type="ARBA" id="ARBA00029636"/>
    </source>
</evidence>
<evidence type="ECO:0000313" key="31">
    <source>
        <dbReference type="Proteomes" id="UP001474421"/>
    </source>
</evidence>
<evidence type="ECO:0000256" key="4">
    <source>
        <dbReference type="ARBA" id="ARBA00004241"/>
    </source>
</evidence>
<evidence type="ECO:0000256" key="26">
    <source>
        <dbReference type="PROSITE-ProRule" id="PRU00302"/>
    </source>
</evidence>
<evidence type="ECO:0000259" key="28">
    <source>
        <dbReference type="PROSITE" id="PS50240"/>
    </source>
</evidence>
<evidence type="ECO:0000256" key="20">
    <source>
        <dbReference type="ARBA" id="ARBA00023180"/>
    </source>
</evidence>
<evidence type="ECO:0000259" key="29">
    <source>
        <dbReference type="PROSITE" id="PS50923"/>
    </source>
</evidence>
<keyword evidence="31" id="KW-1185">Reference proteome</keyword>
<dbReference type="InterPro" id="IPR000436">
    <property type="entry name" value="Sushi_SCR_CCP_dom"/>
</dbReference>
<dbReference type="PIRSF" id="PIRSF001154">
    <property type="entry name" value="Compl_C2_B"/>
    <property type="match status" value="1"/>
</dbReference>
<dbReference type="GO" id="GO:0006958">
    <property type="term" value="P:complement activation, classical pathway"/>
    <property type="evidence" value="ECO:0007669"/>
    <property type="project" value="UniProtKB-KW"/>
</dbReference>
<dbReference type="GO" id="GO:0009986">
    <property type="term" value="C:cell surface"/>
    <property type="evidence" value="ECO:0007669"/>
    <property type="project" value="UniProtKB-SubCell"/>
</dbReference>
<keyword evidence="10" id="KW-0399">Innate immunity</keyword>
<dbReference type="InterPro" id="IPR036465">
    <property type="entry name" value="vWFA_dom_sf"/>
</dbReference>
<dbReference type="InterPro" id="IPR001314">
    <property type="entry name" value="Peptidase_S1A"/>
</dbReference>
<dbReference type="InterPro" id="IPR002035">
    <property type="entry name" value="VWF_A"/>
</dbReference>
<comment type="cofactor">
    <cofactor evidence="2">
        <name>Mn(2+)</name>
        <dbReference type="ChEBI" id="CHEBI:29035"/>
    </cofactor>
</comment>
<evidence type="ECO:0000256" key="6">
    <source>
        <dbReference type="ARBA" id="ARBA00009228"/>
    </source>
</evidence>
<evidence type="ECO:0000256" key="17">
    <source>
        <dbReference type="ARBA" id="ARBA00022859"/>
    </source>
</evidence>
<evidence type="ECO:0000256" key="11">
    <source>
        <dbReference type="ARBA" id="ARBA00022659"/>
    </source>
</evidence>
<evidence type="ECO:0000313" key="30">
    <source>
        <dbReference type="EMBL" id="KAK9405758.1"/>
    </source>
</evidence>
<keyword evidence="9" id="KW-0964">Secreted</keyword>
<comment type="subcellular location">
    <subcellularLocation>
        <location evidence="4">Cell surface</location>
    </subcellularLocation>
    <subcellularLocation>
        <location evidence="5">Secreted</location>
    </subcellularLocation>
</comment>
<evidence type="ECO:0000256" key="24">
    <source>
        <dbReference type="ARBA" id="ARBA00093544"/>
    </source>
</evidence>
<keyword evidence="11 26" id="KW-0768">Sushi</keyword>
<dbReference type="SUPFAM" id="SSF50494">
    <property type="entry name" value="Trypsin-like serine proteases"/>
    <property type="match status" value="1"/>
</dbReference>
<evidence type="ECO:0000256" key="2">
    <source>
        <dbReference type="ARBA" id="ARBA00001936"/>
    </source>
</evidence>
<evidence type="ECO:0000256" key="12">
    <source>
        <dbReference type="ARBA" id="ARBA00022670"/>
    </source>
</evidence>
<comment type="subunit">
    <text evidence="24">Serine protease component of the C3 convertase, also named C4bC2b, composed of the serine protease complement C2b and complement C4b. Serine protease component of the C5 convertase, also named C4bC2bC3b, composed of the serine protease complement C2b, complement C3b, as well as complement C4b.</text>
</comment>
<evidence type="ECO:0000256" key="13">
    <source>
        <dbReference type="ARBA" id="ARBA00022729"/>
    </source>
</evidence>
<keyword evidence="15" id="KW-0378">Hydrolase</keyword>
<dbReference type="CDD" id="cd00190">
    <property type="entry name" value="Tryp_SPc"/>
    <property type="match status" value="1"/>
</dbReference>
<feature type="domain" description="Sushi" evidence="29">
    <location>
        <begin position="269"/>
        <end position="326"/>
    </location>
</feature>
<keyword evidence="19 26" id="KW-1015">Disulfide bond</keyword>
<dbReference type="Pfam" id="PF00092">
    <property type="entry name" value="VWA"/>
    <property type="match status" value="1"/>
</dbReference>
<dbReference type="SUPFAM" id="SSF53300">
    <property type="entry name" value="vWA-like"/>
    <property type="match status" value="1"/>
</dbReference>
<sequence>MAKTLVFTEVGRGVRSLDSELKCFKAASPRGKYERCGDGARVAQLRVNARAGTPVAKLHFPPPSQGFVLSSGKGGPKAERLFRGWLATFAVEFPCFCGCGVESGAAIGIPRRRNMIPELCWLSSFVAAIATQSLVLDGTPSCPRVSIQGGDISLSDGYRPESILTFSCPAGTYPYPTPSRVCQSDGKWTPMHHPNGKPTKVARCRDIRCPGQTDFENGFFAPRRTFHPIGDILSFQCSDGYQLLGSSQRYCQPNGIWNGTAPVCDDGVGHCRSLAVPPGAIATGKGNRLGDRISFQCQNNLDLIGSSQRVCMLDGEWSDMQPSCRASYSYDRAEDVKAEFGASLTDVLSEVSTFEVDPSGTVQTPSLGRRLILTKDSILYVYFLLDASHSVTEPNFSIFKDAVSQIIIRISSFDVPVKFSVISYASQPKTVVDIGDDEAEEADMVLEMMESNMNYKDHGNATGTNIHAALSAVYEMMINEEKFSKDQWSKVRHAIILLTDGKSNLGASPKLAVRSIEGMVDVRQNRNDYLDIYVFGIGNLNVDLTAMNEIASKKSGERHVFVMENPQELKKAFEDLLDPRDLEDICGLSNYSDNARWDQKNPWHVRLQNPYHMDSTCRGALISSTWVLTAAHCFNHLKNTSNWIVVLGGEIRIKIKRRIDHELYNIRAKTAQGIQEFYDYDISLLELEKPVSFGGRIRPICLPCTEGASRAMKKKPGTTTCRDHELELLSFEKVPAEFISLDHKRMNVQIKTKRSRPTCVSGAIQKIYSNVSNVDEVVTDRFLCSGEDKSLEAYTCKGESGGSLFVERRERHFQVGVISWGTYDPCVKKRKNNNGEMIRDDPNKGYKPRDFYISLFQVQDWLRKHLDKSLRFIPMQ</sequence>
<comment type="caution">
    <text evidence="30">The sequence shown here is derived from an EMBL/GenBank/DDBJ whole genome shotgun (WGS) entry which is preliminary data.</text>
</comment>
<feature type="domain" description="VWFA" evidence="27">
    <location>
        <begin position="380"/>
        <end position="576"/>
    </location>
</feature>
<protein>
    <recommendedName>
        <fullName evidence="8">Complement C2</fullName>
    </recommendedName>
    <alternativeName>
        <fullName evidence="21">C3/C5 convertase</fullName>
    </alternativeName>
</protein>
<evidence type="ECO:0000256" key="9">
    <source>
        <dbReference type="ARBA" id="ARBA00022525"/>
    </source>
</evidence>
<dbReference type="InterPro" id="IPR043504">
    <property type="entry name" value="Peptidase_S1_PA_chymotrypsin"/>
</dbReference>
<organism evidence="30 31">
    <name type="scientific">Crotalus adamanteus</name>
    <name type="common">Eastern diamondback rattlesnake</name>
    <dbReference type="NCBI Taxonomy" id="8729"/>
    <lineage>
        <taxon>Eukaryota</taxon>
        <taxon>Metazoa</taxon>
        <taxon>Chordata</taxon>
        <taxon>Craniata</taxon>
        <taxon>Vertebrata</taxon>
        <taxon>Euteleostomi</taxon>
        <taxon>Lepidosauria</taxon>
        <taxon>Squamata</taxon>
        <taxon>Bifurcata</taxon>
        <taxon>Unidentata</taxon>
        <taxon>Episquamata</taxon>
        <taxon>Toxicofera</taxon>
        <taxon>Serpentes</taxon>
        <taxon>Colubroidea</taxon>
        <taxon>Viperidae</taxon>
        <taxon>Crotalinae</taxon>
        <taxon>Crotalus</taxon>
    </lineage>
</organism>
<dbReference type="SMART" id="SM00032">
    <property type="entry name" value="CCP"/>
    <property type="match status" value="3"/>
</dbReference>
<dbReference type="Gene3D" id="2.10.70.10">
    <property type="entry name" value="Complement Module, domain 1"/>
    <property type="match status" value="3"/>
</dbReference>
<reference evidence="30 31" key="1">
    <citation type="journal article" date="2024" name="Proc. Natl. Acad. Sci. U.S.A.">
        <title>The genetic regulatory architecture and epigenomic basis for age-related changes in rattlesnake venom.</title>
        <authorList>
            <person name="Hogan M.P."/>
            <person name="Holding M.L."/>
            <person name="Nystrom G.S."/>
            <person name="Colston T.J."/>
            <person name="Bartlett D.A."/>
            <person name="Mason A.J."/>
            <person name="Ellsworth S.A."/>
            <person name="Rautsaw R.M."/>
            <person name="Lawrence K.C."/>
            <person name="Strickland J.L."/>
            <person name="He B."/>
            <person name="Fraser P."/>
            <person name="Margres M.J."/>
            <person name="Gilbert D.M."/>
            <person name="Gibbs H.L."/>
            <person name="Parkinson C.L."/>
            <person name="Rokyta D.R."/>
        </authorList>
    </citation>
    <scope>NUCLEOTIDE SEQUENCE [LARGE SCALE GENOMIC DNA]</scope>
    <source>
        <strain evidence="30">DRR0105</strain>
    </source>
</reference>
<dbReference type="Gene3D" id="2.40.10.10">
    <property type="entry name" value="Trypsin-like serine proteases"/>
    <property type="match status" value="2"/>
</dbReference>